<protein>
    <submittedName>
        <fullName evidence="2">Uncharacterized protein</fullName>
    </submittedName>
</protein>
<gene>
    <name evidence="2" type="ORF">J5V96_08490</name>
</gene>
<accession>A0A939QRZ9</accession>
<reference evidence="2" key="1">
    <citation type="submission" date="2021-03" db="EMBL/GenBank/DDBJ databases">
        <title>Microbacterium sp. nov., a novel actinobacterium isolated from cow dung.</title>
        <authorList>
            <person name="Zhang L."/>
        </authorList>
    </citation>
    <scope>NUCLEOTIDE SEQUENCE</scope>
    <source>
        <strain evidence="2">NEAU-LLB</strain>
    </source>
</reference>
<feature type="transmembrane region" description="Helical" evidence="1">
    <location>
        <begin position="61"/>
        <end position="79"/>
    </location>
</feature>
<evidence type="ECO:0000256" key="1">
    <source>
        <dbReference type="SAM" id="Phobius"/>
    </source>
</evidence>
<evidence type="ECO:0000313" key="3">
    <source>
        <dbReference type="Proteomes" id="UP000680132"/>
    </source>
</evidence>
<keyword evidence="1" id="KW-0812">Transmembrane</keyword>
<keyword evidence="1" id="KW-1133">Transmembrane helix</keyword>
<dbReference type="RefSeq" id="WP_208502758.1">
    <property type="nucleotide sequence ID" value="NZ_JAGFOA010000003.1"/>
</dbReference>
<sequence length="118" mass="12710">MTDHLAESSMRPARVVSREDARVGAAAIPAPRVRRPSRGRTATFALMFAFLSLSLSWFGSFALPFAVLANLLAAGTLIFRRAQRELAWWALGLSLTAAACSAYWIWQAALKAAEAAGS</sequence>
<dbReference type="Proteomes" id="UP000680132">
    <property type="component" value="Unassembled WGS sequence"/>
</dbReference>
<keyword evidence="3" id="KW-1185">Reference proteome</keyword>
<dbReference type="AlphaFoldDB" id="A0A939QRZ9"/>
<keyword evidence="1" id="KW-0472">Membrane</keyword>
<feature type="transmembrane region" description="Helical" evidence="1">
    <location>
        <begin position="86"/>
        <end position="106"/>
    </location>
</feature>
<proteinExistence type="predicted"/>
<evidence type="ECO:0000313" key="2">
    <source>
        <dbReference type="EMBL" id="MBO3663551.1"/>
    </source>
</evidence>
<dbReference type="EMBL" id="JAGFOA010000003">
    <property type="protein sequence ID" value="MBO3663551.1"/>
    <property type="molecule type" value="Genomic_DNA"/>
</dbReference>
<comment type="caution">
    <text evidence="2">The sequence shown here is derived from an EMBL/GenBank/DDBJ whole genome shotgun (WGS) entry which is preliminary data.</text>
</comment>
<name>A0A939QRZ9_9MICO</name>
<organism evidence="2 3">
    <name type="scientific">Microbacterium stercoris</name>
    <dbReference type="NCBI Taxonomy" id="2820289"/>
    <lineage>
        <taxon>Bacteria</taxon>
        <taxon>Bacillati</taxon>
        <taxon>Actinomycetota</taxon>
        <taxon>Actinomycetes</taxon>
        <taxon>Micrococcales</taxon>
        <taxon>Microbacteriaceae</taxon>
        <taxon>Microbacterium</taxon>
    </lineage>
</organism>